<name>A0A8S9II50_BRACR</name>
<dbReference type="Proteomes" id="UP000712281">
    <property type="component" value="Unassembled WGS sequence"/>
</dbReference>
<proteinExistence type="predicted"/>
<evidence type="ECO:0000313" key="2">
    <source>
        <dbReference type="Proteomes" id="UP000712281"/>
    </source>
</evidence>
<dbReference type="AlphaFoldDB" id="A0A8S9II50"/>
<sequence>MLSCGACVCVSDQTNDAVFVAFDMEMDKLTNLQTEVAHILVTGVDAHVDTNSPRLLLILLERLHFPAQAKRVQFYFHTPNFTISCIITELQRAPLLAFVVDGGNNGSGPSGGDKPGGNPLASKVSADDNNAVVEAACDRTNDAVFVAFDMEMDKLTNLHTEVAHILVTGVDAHVDTNSPRLLLILLERLHFPAQAKRVQFYFHTPNFTISCIITELQRAPLLAFVVDGGNNGSGPSGGDKPGGNPLASKVSADDNNAVVEAACGVTAELGVNNQPSSAAVQHQPNR</sequence>
<reference evidence="1" key="1">
    <citation type="submission" date="2019-12" db="EMBL/GenBank/DDBJ databases">
        <title>Genome sequencing and annotation of Brassica cretica.</title>
        <authorList>
            <person name="Studholme D.J."/>
            <person name="Sarris P.F."/>
        </authorList>
    </citation>
    <scope>NUCLEOTIDE SEQUENCE</scope>
    <source>
        <strain evidence="1">PFS-001/15</strain>
        <tissue evidence="1">Leaf</tissue>
    </source>
</reference>
<evidence type="ECO:0000313" key="1">
    <source>
        <dbReference type="EMBL" id="KAF2568837.1"/>
    </source>
</evidence>
<comment type="caution">
    <text evidence="1">The sequence shown here is derived from an EMBL/GenBank/DDBJ whole genome shotgun (WGS) entry which is preliminary data.</text>
</comment>
<protein>
    <submittedName>
        <fullName evidence="1">Uncharacterized protein</fullName>
    </submittedName>
</protein>
<accession>A0A8S9II50</accession>
<dbReference type="EMBL" id="QGKW02001911">
    <property type="protein sequence ID" value="KAF2568837.1"/>
    <property type="molecule type" value="Genomic_DNA"/>
</dbReference>
<organism evidence="1 2">
    <name type="scientific">Brassica cretica</name>
    <name type="common">Mustard</name>
    <dbReference type="NCBI Taxonomy" id="69181"/>
    <lineage>
        <taxon>Eukaryota</taxon>
        <taxon>Viridiplantae</taxon>
        <taxon>Streptophyta</taxon>
        <taxon>Embryophyta</taxon>
        <taxon>Tracheophyta</taxon>
        <taxon>Spermatophyta</taxon>
        <taxon>Magnoliopsida</taxon>
        <taxon>eudicotyledons</taxon>
        <taxon>Gunneridae</taxon>
        <taxon>Pentapetalae</taxon>
        <taxon>rosids</taxon>
        <taxon>malvids</taxon>
        <taxon>Brassicales</taxon>
        <taxon>Brassicaceae</taxon>
        <taxon>Brassiceae</taxon>
        <taxon>Brassica</taxon>
    </lineage>
</organism>
<gene>
    <name evidence="1" type="ORF">F2Q68_00026628</name>
</gene>